<organism evidence="1 2">
    <name type="scientific">Methylobacterium symbioticum</name>
    <dbReference type="NCBI Taxonomy" id="2584084"/>
    <lineage>
        <taxon>Bacteria</taxon>
        <taxon>Pseudomonadati</taxon>
        <taxon>Pseudomonadota</taxon>
        <taxon>Alphaproteobacteria</taxon>
        <taxon>Hyphomicrobiales</taxon>
        <taxon>Methylobacteriaceae</taxon>
        <taxon>Methylobacterium</taxon>
    </lineage>
</organism>
<keyword evidence="2" id="KW-1185">Reference proteome</keyword>
<accession>A0A509EJW0</accession>
<dbReference type="OrthoDB" id="7860618at2"/>
<reference evidence="1 2" key="1">
    <citation type="submission" date="2019-06" db="EMBL/GenBank/DDBJ databases">
        <authorList>
            <person name="Rodrigo-Torres L."/>
            <person name="Arahal R. D."/>
            <person name="Lucena T."/>
        </authorList>
    </citation>
    <scope>NUCLEOTIDE SEQUENCE [LARGE SCALE GENOMIC DNA]</scope>
    <source>
        <strain evidence="1 2">SB0023/3</strain>
    </source>
</reference>
<evidence type="ECO:0000313" key="1">
    <source>
        <dbReference type="EMBL" id="VUD74352.1"/>
    </source>
</evidence>
<dbReference type="AlphaFoldDB" id="A0A509EJW0"/>
<dbReference type="RefSeq" id="WP_142585660.1">
    <property type="nucleotide sequence ID" value="NZ_CABFPH010000118.1"/>
</dbReference>
<dbReference type="Proteomes" id="UP000410984">
    <property type="component" value="Unassembled WGS sequence"/>
</dbReference>
<proteinExistence type="predicted"/>
<dbReference type="EMBL" id="CABFPH010000118">
    <property type="protein sequence ID" value="VUD74352.1"/>
    <property type="molecule type" value="Genomic_DNA"/>
</dbReference>
<gene>
    <name evidence="1" type="ORF">MET9862_04981</name>
</gene>
<name>A0A509EJW0_9HYPH</name>
<evidence type="ECO:0008006" key="3">
    <source>
        <dbReference type="Google" id="ProtNLM"/>
    </source>
</evidence>
<sequence>MTEYSFILKYRLSDEDRDADALVERLGEAGCTDALVGVGIAGRLALDFTREAGSAREAVRSALTDIKVAIPTATLVEAAPDLVGLTDVADLMGVARQSMRKLMLGHDDFPLPVHDGSVVLWHLADVLEWLDGRKGYEPDPVVRETAAAARAVNIARESHRYVTDAPENLKRLVA</sequence>
<evidence type="ECO:0000313" key="2">
    <source>
        <dbReference type="Proteomes" id="UP000410984"/>
    </source>
</evidence>
<protein>
    <recommendedName>
        <fullName evidence="3">DNA-binding protein</fullName>
    </recommendedName>
</protein>